<evidence type="ECO:0000256" key="6">
    <source>
        <dbReference type="ARBA" id="ARBA00023136"/>
    </source>
</evidence>
<evidence type="ECO:0000313" key="10">
    <source>
        <dbReference type="Proteomes" id="UP000078237"/>
    </source>
</evidence>
<feature type="compositionally biased region" description="Polar residues" evidence="7">
    <location>
        <begin position="197"/>
        <end position="209"/>
    </location>
</feature>
<evidence type="ECO:0000256" key="4">
    <source>
        <dbReference type="ARBA" id="ARBA00022989"/>
    </source>
</evidence>
<dbReference type="PANTHER" id="PTHR21212:SF0">
    <property type="entry name" value="SEIPIN"/>
    <property type="match status" value="1"/>
</dbReference>
<feature type="region of interest" description="Disordered" evidence="7">
    <location>
        <begin position="197"/>
        <end position="221"/>
    </location>
</feature>
<evidence type="ECO:0000256" key="3">
    <source>
        <dbReference type="ARBA" id="ARBA00022824"/>
    </source>
</evidence>
<dbReference type="STRING" id="100816.A0A175VW99"/>
<feature type="compositionally biased region" description="Low complexity" evidence="7">
    <location>
        <begin position="347"/>
        <end position="357"/>
    </location>
</feature>
<dbReference type="Pfam" id="PF06775">
    <property type="entry name" value="Seipin"/>
    <property type="match status" value="1"/>
</dbReference>
<dbReference type="GO" id="GO:0140042">
    <property type="term" value="P:lipid droplet formation"/>
    <property type="evidence" value="ECO:0007669"/>
    <property type="project" value="UniProtKB-ARBA"/>
</dbReference>
<feature type="non-terminal residue" evidence="9">
    <location>
        <position position="1"/>
    </location>
</feature>
<dbReference type="VEuPathDB" id="FungiDB:MMYC01_207686"/>
<keyword evidence="6 8" id="KW-0472">Membrane</keyword>
<feature type="region of interest" description="Disordered" evidence="7">
    <location>
        <begin position="347"/>
        <end position="432"/>
    </location>
</feature>
<dbReference type="PANTHER" id="PTHR21212">
    <property type="entry name" value="BERNARDINELLI-SEIP CONGENITAL LIPODYSTROPHY 2 HOMOLOG BSCL2 PROTEIN"/>
    <property type="match status" value="1"/>
</dbReference>
<evidence type="ECO:0000256" key="2">
    <source>
        <dbReference type="ARBA" id="ARBA00022692"/>
    </source>
</evidence>
<feature type="transmembrane region" description="Helical" evidence="8">
    <location>
        <begin position="40"/>
        <end position="64"/>
    </location>
</feature>
<feature type="transmembrane region" description="Helical" evidence="8">
    <location>
        <begin position="254"/>
        <end position="285"/>
    </location>
</feature>
<proteinExistence type="predicted"/>
<evidence type="ECO:0000256" key="8">
    <source>
        <dbReference type="SAM" id="Phobius"/>
    </source>
</evidence>
<keyword evidence="10" id="KW-1185">Reference proteome</keyword>
<keyword evidence="5" id="KW-0443">Lipid metabolism</keyword>
<reference evidence="9 10" key="1">
    <citation type="journal article" date="2016" name="Genome Announc.">
        <title>Genome Sequence of Madurella mycetomatis mm55, Isolated from a Human Mycetoma Case in Sudan.</title>
        <authorList>
            <person name="Smit S."/>
            <person name="Derks M.F."/>
            <person name="Bervoets S."/>
            <person name="Fahal A."/>
            <person name="van Leeuwen W."/>
            <person name="van Belkum A."/>
            <person name="van de Sande W.W."/>
        </authorList>
    </citation>
    <scope>NUCLEOTIDE SEQUENCE [LARGE SCALE GENOMIC DNA]</scope>
    <source>
        <strain evidence="10">mm55</strain>
    </source>
</reference>
<comment type="caution">
    <text evidence="9">The sequence shown here is derived from an EMBL/GenBank/DDBJ whole genome shotgun (WGS) entry which is preliminary data.</text>
</comment>
<dbReference type="CDD" id="cd23995">
    <property type="entry name" value="Seipin_BSCL2_like"/>
    <property type="match status" value="1"/>
</dbReference>
<name>A0A175VW99_9PEZI</name>
<evidence type="ECO:0000313" key="9">
    <source>
        <dbReference type="EMBL" id="KXX75817.1"/>
    </source>
</evidence>
<dbReference type="OrthoDB" id="3990054at2759"/>
<evidence type="ECO:0000256" key="7">
    <source>
        <dbReference type="SAM" id="MobiDB-lite"/>
    </source>
</evidence>
<dbReference type="AlphaFoldDB" id="A0A175VW99"/>
<dbReference type="EMBL" id="LCTW02000246">
    <property type="protein sequence ID" value="KXX75817.1"/>
    <property type="molecule type" value="Genomic_DNA"/>
</dbReference>
<dbReference type="GO" id="GO:0006629">
    <property type="term" value="P:lipid metabolic process"/>
    <property type="evidence" value="ECO:0007669"/>
    <property type="project" value="UniProtKB-KW"/>
</dbReference>
<keyword evidence="4 8" id="KW-1133">Transmembrane helix</keyword>
<sequence>DPDNLENLVVQLREEGRDAAQNIHRVAHRTFVSRGVRKTVITTTLLLISAGLLYIPAVVGYLLFYYKYLPDQVTTVPVHLQYGVGPNPFGIAALSARNRMHDRQPYDITVSLTLPRSPTNLNRGNFMPSLPTRIDLPAYLAATRVLFTSTRPALIPYADPLASLATRILLLGYHMLFPRRAGAVCLAVPMAEQVSFSSNSSPARQTGSRPSSSSPPPQLPTSLLLEVQAGQEIQVYDVSVTFTARLRGLRWFMYTWWATAFFLLTLGFWAVEVLVMAGVLMAVAWCLRGTGPGGDLWQEGGIEDDDGDGDDIKGGGMWEGKMADVPAAVAVGGISGGRKKVKLEEAASSAGSGAAAKGKQKVKTEEGDGEEDLISSVPDIRASQGGGEADDEGDGKGKGEEGLRLRDSGAGTGYSGQASRDHARWRFAGRRP</sequence>
<comment type="subcellular location">
    <subcellularLocation>
        <location evidence="1">Endoplasmic reticulum membrane</location>
        <topology evidence="1">Multi-pass membrane protein</topology>
    </subcellularLocation>
</comment>
<dbReference type="InterPro" id="IPR009617">
    <property type="entry name" value="Seipin"/>
</dbReference>
<feature type="compositionally biased region" description="Basic and acidic residues" evidence="7">
    <location>
        <begin position="394"/>
        <end position="407"/>
    </location>
</feature>
<keyword evidence="2 8" id="KW-0812">Transmembrane</keyword>
<organism evidence="9 10">
    <name type="scientific">Madurella mycetomatis</name>
    <dbReference type="NCBI Taxonomy" id="100816"/>
    <lineage>
        <taxon>Eukaryota</taxon>
        <taxon>Fungi</taxon>
        <taxon>Dikarya</taxon>
        <taxon>Ascomycota</taxon>
        <taxon>Pezizomycotina</taxon>
        <taxon>Sordariomycetes</taxon>
        <taxon>Sordariomycetidae</taxon>
        <taxon>Sordariales</taxon>
        <taxon>Sordariales incertae sedis</taxon>
        <taxon>Madurella</taxon>
    </lineage>
</organism>
<accession>A0A175VW99</accession>
<evidence type="ECO:0000256" key="5">
    <source>
        <dbReference type="ARBA" id="ARBA00023098"/>
    </source>
</evidence>
<dbReference type="GO" id="GO:0005789">
    <property type="term" value="C:endoplasmic reticulum membrane"/>
    <property type="evidence" value="ECO:0007669"/>
    <property type="project" value="UniProtKB-SubCell"/>
</dbReference>
<protein>
    <submittedName>
        <fullName evidence="9">Seipin</fullName>
    </submittedName>
</protein>
<dbReference type="Proteomes" id="UP000078237">
    <property type="component" value="Unassembled WGS sequence"/>
</dbReference>
<keyword evidence="3" id="KW-0256">Endoplasmic reticulum</keyword>
<gene>
    <name evidence="9" type="ORF">MMYC01_207686</name>
</gene>
<evidence type="ECO:0000256" key="1">
    <source>
        <dbReference type="ARBA" id="ARBA00004477"/>
    </source>
</evidence>